<reference evidence="2" key="1">
    <citation type="submission" date="2018-03" db="EMBL/GenBank/DDBJ databases">
        <authorList>
            <person name="Guldener U."/>
        </authorList>
    </citation>
    <scope>NUCLEOTIDE SEQUENCE</scope>
</reference>
<proteinExistence type="predicted"/>
<evidence type="ECO:0000313" key="3">
    <source>
        <dbReference type="Proteomes" id="UP001187682"/>
    </source>
</evidence>
<name>A0AAE8SWF3_9PEZI</name>
<evidence type="ECO:0000313" key="2">
    <source>
        <dbReference type="EMBL" id="SPO03569.1"/>
    </source>
</evidence>
<sequence length="677" mass="77087">MFKYTPLDRRSNEFRLVRFTHPDNPEAPIALELRHAHIGPSNGEREGDREGEKDSHTRFSAISYLWGDVKNTIDIQVNGQPFSLGSNLHAALVVLRKSVDSWFWVDSICINQSDLEEKSWHVNDMRAIYGGADLVYMWLGPGSNDTDRAMDFVSRLGPRAIACGVLDSWVNRKRWKVARNSIRIRPPAQHGGLDANTAVSELEQFIYSLLQEAGLHEGAAREEDLQTGILNLLQRDYWHRIWIIQEVALANEAIVMCGERSVPLSIFDETFTAIWTCKRMGLPRTRPEYGEFCSRLSGTLYTIKALTTYRKRRLNDPILLADILVEFVSAPDRPFYSASDPRDIVFGLLGVIDDAEKLGLHADYSRSLIEVFTAVTRALICHGDENSHPFHLDRCIPRQRNPDNLPTWVPDWREIGRYGFKIWPVNNRRAFDATAGVPSPSPLDTSRSGYGNPAVLRRVGCHVDVITEVMKPPRWVQFDEWSVARIADADDYLSSVFKFAGLGPDSGPGEDYVWRTIRRDSIDATNRPNSKKPVSERTAQLIRKIMRQERVDVDTLKEDQRKFIRSGPYKLHEVRPDLETVRDQLDYVESHWPYSIGSSNRGRTLFKTAKGMFGLGHVAIRAGDVVTLFWGVKSPIILRPRDGESDGFHLMGDAYVDGIMKAEFLETKPVEREFDIY</sequence>
<dbReference type="InterPro" id="IPR010730">
    <property type="entry name" value="HET"/>
</dbReference>
<comment type="caution">
    <text evidence="2">The sequence shown here is derived from an EMBL/GenBank/DDBJ whole genome shotgun (WGS) entry which is preliminary data.</text>
</comment>
<dbReference type="EMBL" id="ONZQ02000008">
    <property type="protein sequence ID" value="SPO03569.1"/>
    <property type="molecule type" value="Genomic_DNA"/>
</dbReference>
<evidence type="ECO:0000259" key="1">
    <source>
        <dbReference type="Pfam" id="PF06985"/>
    </source>
</evidence>
<feature type="domain" description="Heterokaryon incompatibility" evidence="1">
    <location>
        <begin position="59"/>
        <end position="246"/>
    </location>
</feature>
<organism evidence="2 3">
    <name type="scientific">Cephalotrichum gorgonifer</name>
    <dbReference type="NCBI Taxonomy" id="2041049"/>
    <lineage>
        <taxon>Eukaryota</taxon>
        <taxon>Fungi</taxon>
        <taxon>Dikarya</taxon>
        <taxon>Ascomycota</taxon>
        <taxon>Pezizomycotina</taxon>
        <taxon>Sordariomycetes</taxon>
        <taxon>Hypocreomycetidae</taxon>
        <taxon>Microascales</taxon>
        <taxon>Microascaceae</taxon>
        <taxon>Cephalotrichum</taxon>
    </lineage>
</organism>
<dbReference type="AlphaFoldDB" id="A0AAE8SWF3"/>
<dbReference type="Pfam" id="PF06985">
    <property type="entry name" value="HET"/>
    <property type="match status" value="1"/>
</dbReference>
<dbReference type="Proteomes" id="UP001187682">
    <property type="component" value="Unassembled WGS sequence"/>
</dbReference>
<dbReference type="InterPro" id="IPR052895">
    <property type="entry name" value="HetReg/Transcr_Mod"/>
</dbReference>
<gene>
    <name evidence="2" type="ORF">DNG_06252</name>
</gene>
<dbReference type="Pfam" id="PF26639">
    <property type="entry name" value="Het-6_barrel"/>
    <property type="match status" value="1"/>
</dbReference>
<protein>
    <recommendedName>
        <fullName evidence="1">Heterokaryon incompatibility domain-containing protein</fullName>
    </recommendedName>
</protein>
<keyword evidence="3" id="KW-1185">Reference proteome</keyword>
<dbReference type="PANTHER" id="PTHR24148:SF79">
    <property type="entry name" value="HETEROKARYON INCOMPATIBILITY DOMAIN-CONTAINING PROTEIN"/>
    <property type="match status" value="1"/>
</dbReference>
<dbReference type="PANTHER" id="PTHR24148">
    <property type="entry name" value="ANKYRIN REPEAT DOMAIN-CONTAINING PROTEIN 39 HOMOLOG-RELATED"/>
    <property type="match status" value="1"/>
</dbReference>
<accession>A0AAE8SWF3</accession>